<feature type="transmembrane region" description="Helical" evidence="6">
    <location>
        <begin position="647"/>
        <end position="666"/>
    </location>
</feature>
<evidence type="ECO:0000313" key="9">
    <source>
        <dbReference type="Proteomes" id="UP000002482"/>
    </source>
</evidence>
<feature type="transmembrane region" description="Helical" evidence="6">
    <location>
        <begin position="725"/>
        <end position="747"/>
    </location>
</feature>
<dbReference type="Proteomes" id="UP000002482">
    <property type="component" value="Chromosome"/>
</dbReference>
<feature type="transmembrane region" description="Helical" evidence="6">
    <location>
        <begin position="348"/>
        <end position="368"/>
    </location>
</feature>
<dbReference type="OrthoDB" id="9780358at2"/>
<evidence type="ECO:0000256" key="6">
    <source>
        <dbReference type="SAM" id="Phobius"/>
    </source>
</evidence>
<sequence>MSAVRLRAWVWLAIAVLLGAACVLQFTHSARLQTNLLTLLPATERNPVAEDAVNRLADTVGNRAVFLVGGVPLETAARAAREFARALQDARAFRQVTSDIPPTDLGRLTAIYREHRHSLLSAADREALRAGHPALAERLQAKLNAPLRLGLSLPLADDPFGFADAWLAALPLADLRIQPADGLLVVRDHGAAWVLVTAELKGSAYDDRIQRPVLRATTDAEHALARAFPEVRLLRAGTVFYAQAARSSAETEFHLIGAGSLVGMLVLLYLVFRSPRPLALGLLSVAFGICAGLVATIQVYGEIHLITLVFGASLIGEAIDYSVQYFAAHLGAGPAWEPIGALRRITPGLAMALATSLLGYGALWFAPFPALSQIALFALAGLSAAWLSVFLLLPALLRRPSTRDPAAAFQLPRRLLAWWQAHMDLRRCLLLMGGLLIAAVPGWWQLRGDDDIRLLIDRPAALLAQEQQLRELAGLGQTGQFILVEGATPDEVLAREEALSTRLAPLVASGALGGWQALSSFVPSAQRQSDNRALLAEHVYADESALRTLLDDAGVRDDVAARQKPQFLAAGGRTLSLQDWLQAPISAPFRHLWLGATPHGYASIVLPQGMQRPADVRRAVDALPGVAFVDKAGSISALFHQYRLGSVQWLVCALALVYGVLCLRYGARKATGVLAPTVLAMGLALACFGYAHVPLTLFHLMGLMLVLGVGVNYPIFLLEGGGNEAATLSGVLLSAGTTLLSFGLLAFSSMPALSGFGATLLVGIGMSVLLSPVVLSLDARRPR</sequence>
<feature type="transmembrane region" description="Helical" evidence="6">
    <location>
        <begin position="253"/>
        <end position="272"/>
    </location>
</feature>
<accession>F0Q233</accession>
<feature type="transmembrane region" description="Helical" evidence="6">
    <location>
        <begin position="753"/>
        <end position="777"/>
    </location>
</feature>
<evidence type="ECO:0000256" key="4">
    <source>
        <dbReference type="ARBA" id="ARBA00022989"/>
    </source>
</evidence>
<feature type="domain" description="Membrane transport protein MMPL" evidence="7">
    <location>
        <begin position="91"/>
        <end position="419"/>
    </location>
</feature>
<dbReference type="AlphaFoldDB" id="F0Q233"/>
<comment type="subcellular location">
    <subcellularLocation>
        <location evidence="1">Cell membrane</location>
        <topology evidence="1">Multi-pass membrane protein</topology>
    </subcellularLocation>
</comment>
<dbReference type="Gene3D" id="1.20.1640.10">
    <property type="entry name" value="Multidrug efflux transporter AcrB transmembrane domain"/>
    <property type="match status" value="2"/>
</dbReference>
<evidence type="ECO:0000259" key="7">
    <source>
        <dbReference type="Pfam" id="PF03176"/>
    </source>
</evidence>
<dbReference type="PANTHER" id="PTHR33406">
    <property type="entry name" value="MEMBRANE PROTEIN MJ1562-RELATED"/>
    <property type="match status" value="1"/>
</dbReference>
<evidence type="ECO:0000256" key="5">
    <source>
        <dbReference type="ARBA" id="ARBA00023136"/>
    </source>
</evidence>
<keyword evidence="3 6" id="KW-0812">Transmembrane</keyword>
<feature type="transmembrane region" description="Helical" evidence="6">
    <location>
        <begin position="428"/>
        <end position="446"/>
    </location>
</feature>
<dbReference type="SUPFAM" id="SSF82866">
    <property type="entry name" value="Multidrug efflux transporter AcrB transmembrane domain"/>
    <property type="match status" value="2"/>
</dbReference>
<dbReference type="RefSeq" id="WP_013593832.1">
    <property type="nucleotide sequence ID" value="NC_015138.1"/>
</dbReference>
<dbReference type="GeneID" id="34239155"/>
<keyword evidence="9" id="KW-1185">Reference proteome</keyword>
<dbReference type="GO" id="GO:0005886">
    <property type="term" value="C:plasma membrane"/>
    <property type="evidence" value="ECO:0007669"/>
    <property type="project" value="UniProtKB-SubCell"/>
</dbReference>
<proteinExistence type="predicted"/>
<dbReference type="KEGG" id="aaa:Acav_1383"/>
<dbReference type="InterPro" id="IPR050545">
    <property type="entry name" value="Mycobact_MmpL"/>
</dbReference>
<dbReference type="InterPro" id="IPR004869">
    <property type="entry name" value="MMPL_dom"/>
</dbReference>
<dbReference type="HOGENOM" id="CLU_017576_0_0_4"/>
<organism evidence="8 9">
    <name type="scientific">Paracidovorax avenae (strain ATCC 19860 / DSM 7227 / CCUG 15838 / JCM 20985 / LMG 2117 / NCPPB 1011)</name>
    <name type="common">Acidovorax avenae</name>
    <dbReference type="NCBI Taxonomy" id="643561"/>
    <lineage>
        <taxon>Bacteria</taxon>
        <taxon>Pseudomonadati</taxon>
        <taxon>Pseudomonadota</taxon>
        <taxon>Betaproteobacteria</taxon>
        <taxon>Burkholderiales</taxon>
        <taxon>Comamonadaceae</taxon>
        <taxon>Paracidovorax</taxon>
    </lineage>
</organism>
<keyword evidence="2" id="KW-1003">Cell membrane</keyword>
<evidence type="ECO:0000313" key="8">
    <source>
        <dbReference type="EMBL" id="ADX45305.1"/>
    </source>
</evidence>
<feature type="transmembrane region" description="Helical" evidence="6">
    <location>
        <begin position="673"/>
        <end position="691"/>
    </location>
</feature>
<feature type="transmembrane region" description="Helical" evidence="6">
    <location>
        <begin position="697"/>
        <end position="718"/>
    </location>
</feature>
<feature type="transmembrane region" description="Helical" evidence="6">
    <location>
        <begin position="279"/>
        <end position="300"/>
    </location>
</feature>
<gene>
    <name evidence="8" type="ordered locus">Acav_1383</name>
</gene>
<evidence type="ECO:0000256" key="1">
    <source>
        <dbReference type="ARBA" id="ARBA00004651"/>
    </source>
</evidence>
<feature type="transmembrane region" description="Helical" evidence="6">
    <location>
        <begin position="374"/>
        <end position="397"/>
    </location>
</feature>
<dbReference type="Pfam" id="PF03176">
    <property type="entry name" value="MMPL"/>
    <property type="match status" value="1"/>
</dbReference>
<feature type="transmembrane region" description="Helical" evidence="6">
    <location>
        <begin position="306"/>
        <end position="327"/>
    </location>
</feature>
<keyword evidence="4 6" id="KW-1133">Transmembrane helix</keyword>
<evidence type="ECO:0000256" key="3">
    <source>
        <dbReference type="ARBA" id="ARBA00022692"/>
    </source>
</evidence>
<dbReference type="PANTHER" id="PTHR33406:SF13">
    <property type="entry name" value="MEMBRANE PROTEIN YDFJ"/>
    <property type="match status" value="1"/>
</dbReference>
<protein>
    <submittedName>
        <fullName evidence="8">MMPL domain protein</fullName>
    </submittedName>
</protein>
<name>F0Q233_PARA1</name>
<keyword evidence="5 6" id="KW-0472">Membrane</keyword>
<evidence type="ECO:0000256" key="2">
    <source>
        <dbReference type="ARBA" id="ARBA00022475"/>
    </source>
</evidence>
<dbReference type="EMBL" id="CP002521">
    <property type="protein sequence ID" value="ADX45305.1"/>
    <property type="molecule type" value="Genomic_DNA"/>
</dbReference>
<dbReference type="PROSITE" id="PS51257">
    <property type="entry name" value="PROKAR_LIPOPROTEIN"/>
    <property type="match status" value="1"/>
</dbReference>
<reference evidence="8" key="1">
    <citation type="submission" date="2011-02" db="EMBL/GenBank/DDBJ databases">
        <title>Complete sequence of Acidovorax avenae subsp. avenae ATCC 19860.</title>
        <authorList>
            <consortium name="US DOE Joint Genome Institute"/>
            <person name="Lucas S."/>
            <person name="Copeland A."/>
            <person name="Lapidus A."/>
            <person name="Cheng J.-F."/>
            <person name="Goodwin L."/>
            <person name="Pitluck S."/>
            <person name="Chertkov O."/>
            <person name="Held B."/>
            <person name="Detter J.C."/>
            <person name="Han C."/>
            <person name="Tapia R."/>
            <person name="Land M."/>
            <person name="Hauser L."/>
            <person name="Kyrpides N."/>
            <person name="Ivanova N."/>
            <person name="Ovchinnikova G."/>
            <person name="Pagani I."/>
            <person name="Gordon S."/>
            <person name="Woyke T."/>
        </authorList>
    </citation>
    <scope>NUCLEOTIDE SEQUENCE</scope>
    <source>
        <strain evidence="8">ATCC 19860</strain>
    </source>
</reference>